<evidence type="ECO:0000256" key="8">
    <source>
        <dbReference type="ARBA" id="ARBA00022989"/>
    </source>
</evidence>
<sequence length="532" mass="58302">MEITFSRAFLKNFLGKAPDWYKLAIICFLILNPILFFFVNPFVAGWALIAEFIFTLAMALKCYPLQPGGLLAIEAVAIGMTSADSVKHELVSNIEVLLLLVFMVAGIYFMKQLLLFVFTKLLLNIRSKITLSLSFCFVAAFLSAFLDALTVVAVVISVAVGFYSIYHRVASGDNFSGEHDTSNDSQLTTAERKADLDRFRAFLRSLMMHAAIGTALGGVMTMVGEPQNLIIAERAGWHFGEFLIRMAPVTVPVFFCGMLTCYMVERFKVLGYGEELPASVRQILTDYAHQQDERRTKQDTMKLIVQGLIGVWLILGLALHLAAVGLIGLSVIILATSLCGITDEHALGKAFQESLPFTALLTVFFAVVSVIIEQDLFKPIIDFVLQASPSNQLTLFYLFNGLLSSVSDNVFVGTVYINEAKAALQHGVVNLEQFELLAVAINTGTNLPSVATPNGQAAFLFLLTSALAPLIQLSYGRMVVMALPYTIVLTLVGLFCVEFALQPMTELFYHWGWLSNEAASLLLNAAPAVSGH</sequence>
<feature type="transmembrane region" description="Helical" evidence="13">
    <location>
        <begin position="20"/>
        <end position="39"/>
    </location>
</feature>
<evidence type="ECO:0000256" key="4">
    <source>
        <dbReference type="ARBA" id="ARBA00022449"/>
    </source>
</evidence>
<feature type="transmembrane region" description="Helical" evidence="13">
    <location>
        <begin position="482"/>
        <end position="501"/>
    </location>
</feature>
<keyword evidence="4 13" id="KW-0050">Antiport</keyword>
<dbReference type="AlphaFoldDB" id="A0A8E0W324"/>
<name>A0A8E0W324_PLESH</name>
<evidence type="ECO:0000256" key="7">
    <source>
        <dbReference type="ARBA" id="ARBA00022692"/>
    </source>
</evidence>
<dbReference type="GO" id="GO:0015385">
    <property type="term" value="F:sodium:proton antiporter activity"/>
    <property type="evidence" value="ECO:0007669"/>
    <property type="project" value="UniProtKB-UniRule"/>
</dbReference>
<keyword evidence="12 13" id="KW-0739">Sodium transport</keyword>
<dbReference type="NCBIfam" id="NF007093">
    <property type="entry name" value="PRK09547.1"/>
    <property type="match status" value="1"/>
</dbReference>
<dbReference type="Proteomes" id="UP000664658">
    <property type="component" value="Unassembled WGS sequence"/>
</dbReference>
<feature type="transmembrane region" description="Helical" evidence="13">
    <location>
        <begin position="129"/>
        <end position="162"/>
    </location>
</feature>
<dbReference type="RefSeq" id="WP_010864159.1">
    <property type="nucleotide sequence ID" value="NZ_CP050969.1"/>
</dbReference>
<dbReference type="PANTHER" id="PTHR43302">
    <property type="entry name" value="TRANSPORTER ARSB-RELATED"/>
    <property type="match status" value="1"/>
</dbReference>
<comment type="function">
    <text evidence="13">Na(+)/H(+) antiporter that extrudes sodium in exchange for external protons.</text>
</comment>
<evidence type="ECO:0000256" key="2">
    <source>
        <dbReference type="ARBA" id="ARBA00006036"/>
    </source>
</evidence>
<keyword evidence="3 13" id="KW-0813">Transport</keyword>
<feature type="transmembrane region" description="Helical" evidence="13">
    <location>
        <begin position="201"/>
        <end position="222"/>
    </location>
</feature>
<feature type="transmembrane region" description="Helical" evidence="13">
    <location>
        <begin position="242"/>
        <end position="264"/>
    </location>
</feature>
<comment type="subcellular location">
    <subcellularLocation>
        <location evidence="1 13">Cell membrane</location>
        <topology evidence="1 13">Multi-pass membrane protein</topology>
    </subcellularLocation>
</comment>
<feature type="transmembrane region" description="Helical" evidence="13">
    <location>
        <begin position="303"/>
        <end position="335"/>
    </location>
</feature>
<evidence type="ECO:0000256" key="5">
    <source>
        <dbReference type="ARBA" id="ARBA00022475"/>
    </source>
</evidence>
<gene>
    <name evidence="13 15" type="primary">nhaB</name>
    <name evidence="15" type="ORF">J2R62_02315</name>
</gene>
<keyword evidence="5 13" id="KW-1003">Cell membrane</keyword>
<comment type="caution">
    <text evidence="15">The sequence shown here is derived from an EMBL/GenBank/DDBJ whole genome shotgun (WGS) entry which is preliminary data.</text>
</comment>
<keyword evidence="7 13" id="KW-0812">Transmembrane</keyword>
<dbReference type="HAMAP" id="MF_01599">
    <property type="entry name" value="NhaB"/>
    <property type="match status" value="1"/>
</dbReference>
<dbReference type="EMBL" id="JAFNAA010000002">
    <property type="protein sequence ID" value="MBO1107065.1"/>
    <property type="molecule type" value="Genomic_DNA"/>
</dbReference>
<dbReference type="GeneID" id="69703896"/>
<evidence type="ECO:0000256" key="1">
    <source>
        <dbReference type="ARBA" id="ARBA00004651"/>
    </source>
</evidence>
<evidence type="ECO:0000256" key="3">
    <source>
        <dbReference type="ARBA" id="ARBA00022448"/>
    </source>
</evidence>
<feature type="transmembrane region" description="Helical" evidence="13">
    <location>
        <begin position="90"/>
        <end position="109"/>
    </location>
</feature>
<reference evidence="15" key="1">
    <citation type="submission" date="2021-03" db="EMBL/GenBank/DDBJ databases">
        <title>Plesiomonas shigelloides zfcc0051, isolated from zebrafish feces.</title>
        <authorList>
            <person name="Vanderhoek Z."/>
            <person name="Gaulke C."/>
        </authorList>
    </citation>
    <scope>NUCLEOTIDE SEQUENCE</scope>
    <source>
        <strain evidence="15">Zfcc0051</strain>
    </source>
</reference>
<evidence type="ECO:0000313" key="15">
    <source>
        <dbReference type="EMBL" id="MBO1107065.1"/>
    </source>
</evidence>
<dbReference type="GO" id="GO:0005886">
    <property type="term" value="C:plasma membrane"/>
    <property type="evidence" value="ECO:0007669"/>
    <property type="project" value="UniProtKB-SubCell"/>
</dbReference>
<evidence type="ECO:0000256" key="11">
    <source>
        <dbReference type="ARBA" id="ARBA00023136"/>
    </source>
</evidence>
<dbReference type="NCBIfam" id="TIGR00774">
    <property type="entry name" value="NhaB"/>
    <property type="match status" value="1"/>
</dbReference>
<dbReference type="PANTHER" id="PTHR43302:SF1">
    <property type="entry name" value="NA(+)_H(+) ANTIPORTER NHAB"/>
    <property type="match status" value="1"/>
</dbReference>
<accession>A0A8E0W324</accession>
<keyword evidence="6" id="KW-0997">Cell inner membrane</keyword>
<comment type="caution">
    <text evidence="13">Lacks conserved residue(s) required for the propagation of feature annotation.</text>
</comment>
<keyword evidence="10 13" id="KW-0406">Ion transport</keyword>
<feature type="transmembrane region" description="Helical" evidence="13">
    <location>
        <begin position="45"/>
        <end position="63"/>
    </location>
</feature>
<proteinExistence type="inferred from homology"/>
<dbReference type="InterPro" id="IPR004671">
    <property type="entry name" value="Na+/H+_antiporter_NhaB"/>
</dbReference>
<evidence type="ECO:0000256" key="6">
    <source>
        <dbReference type="ARBA" id="ARBA00022519"/>
    </source>
</evidence>
<feature type="transmembrane region" description="Helical" evidence="13">
    <location>
        <begin position="355"/>
        <end position="372"/>
    </location>
</feature>
<comment type="similarity">
    <text evidence="2 13">Belongs to the NhaB Na(+)/H(+) (TC 2.A.34) antiporter family.</text>
</comment>
<dbReference type="Pfam" id="PF06450">
    <property type="entry name" value="NhaB"/>
    <property type="match status" value="1"/>
</dbReference>
<evidence type="ECO:0000256" key="10">
    <source>
        <dbReference type="ARBA" id="ARBA00023065"/>
    </source>
</evidence>
<comment type="catalytic activity">
    <reaction evidence="13">
        <text>2 Na(+)(in) + 3 H(+)(out) = 2 Na(+)(out) + 3 H(+)(in)</text>
        <dbReference type="Rhea" id="RHEA:29247"/>
        <dbReference type="ChEBI" id="CHEBI:15378"/>
        <dbReference type="ChEBI" id="CHEBI:29101"/>
    </reaction>
</comment>
<evidence type="ECO:0000256" key="14">
    <source>
        <dbReference type="NCBIfam" id="TIGR00774"/>
    </source>
</evidence>
<dbReference type="KEGG" id="pshi:SAMEA2665130_2120"/>
<keyword evidence="9 13" id="KW-0915">Sodium</keyword>
<keyword evidence="11 13" id="KW-0472">Membrane</keyword>
<organism evidence="15 16">
    <name type="scientific">Plesiomonas shigelloides</name>
    <name type="common">Aeromonas shigelloides</name>
    <dbReference type="NCBI Taxonomy" id="703"/>
    <lineage>
        <taxon>Bacteria</taxon>
        <taxon>Pseudomonadati</taxon>
        <taxon>Pseudomonadota</taxon>
        <taxon>Gammaproteobacteria</taxon>
        <taxon>Enterobacterales</taxon>
        <taxon>Enterobacteriaceae</taxon>
        <taxon>Plesiomonas</taxon>
    </lineage>
</organism>
<evidence type="ECO:0000313" key="16">
    <source>
        <dbReference type="Proteomes" id="UP000664658"/>
    </source>
</evidence>
<evidence type="ECO:0000256" key="12">
    <source>
        <dbReference type="ARBA" id="ARBA00023201"/>
    </source>
</evidence>
<evidence type="ECO:0000256" key="13">
    <source>
        <dbReference type="HAMAP-Rule" id="MF_01599"/>
    </source>
</evidence>
<evidence type="ECO:0000256" key="9">
    <source>
        <dbReference type="ARBA" id="ARBA00023053"/>
    </source>
</evidence>
<keyword evidence="8 13" id="KW-1133">Transmembrane helix</keyword>
<protein>
    <recommendedName>
        <fullName evidence="13 14">Na(+)/H(+) antiporter NhaB</fullName>
    </recommendedName>
    <alternativeName>
        <fullName evidence="13">Sodium/proton antiporter NhaB</fullName>
    </alternativeName>
</protein>